<gene>
    <name evidence="2" type="ORF">MNBD_GAMMA01-922</name>
</gene>
<dbReference type="Gene3D" id="2.20.28.30">
    <property type="entry name" value="RNA polymerase ii, chain L"/>
    <property type="match status" value="1"/>
</dbReference>
<sequence length="370" mass="42408">MSEQDSSEKKSVEHFQFECKQCGFELDHEIGQNSLVCQSCGAVEPIDSQSFNVFQANPYESTVLNLVQDEPNEVRHHVRCETCGAGFDFPKDTHADECPYCGTNIIVPVNLQRQLLPDAVIPFDIAEEQANKSFRKWIKSLWFAPNSLKRLAIRKHPIQGTYIPYWGFDANTYSQYTGQRGTNYTTTIRVATVVNGKMVMKNQTVVKIRWRYVSGNVAHEFDNVLVPASELISNKLTASMKIWNLEKSQEYSPKFLSGYRSELYQVGLPRGFGYSKNIMKKFITRLVRRDIGGDHQRISSLDTRYERVGFKLLLMPLWVSAFLYNKKTFRFIINGQTGEVKGERPYSWIKIVSLILFIASIVGTGIYFAR</sequence>
<keyword evidence="2" id="KW-0067">ATP-binding</keyword>
<dbReference type="EMBL" id="UOEW01000100">
    <property type="protein sequence ID" value="VAW35407.1"/>
    <property type="molecule type" value="Genomic_DNA"/>
</dbReference>
<evidence type="ECO:0000313" key="2">
    <source>
        <dbReference type="EMBL" id="VAW35407.1"/>
    </source>
</evidence>
<protein>
    <submittedName>
        <fullName evidence="2">Primosomal protein N' (Replication factor Y) -superfamily II helicase</fullName>
    </submittedName>
</protein>
<dbReference type="PANTHER" id="PTHR37826:SF3">
    <property type="entry name" value="J DOMAIN-CONTAINING PROTEIN"/>
    <property type="match status" value="1"/>
</dbReference>
<feature type="transmembrane region" description="Helical" evidence="1">
    <location>
        <begin position="308"/>
        <end position="325"/>
    </location>
</feature>
<dbReference type="GO" id="GO:0004386">
    <property type="term" value="F:helicase activity"/>
    <property type="evidence" value="ECO:0007669"/>
    <property type="project" value="UniProtKB-KW"/>
</dbReference>
<proteinExistence type="predicted"/>
<reference evidence="2" key="1">
    <citation type="submission" date="2018-06" db="EMBL/GenBank/DDBJ databases">
        <authorList>
            <person name="Zhirakovskaya E."/>
        </authorList>
    </citation>
    <scope>NUCLEOTIDE SEQUENCE</scope>
</reference>
<keyword evidence="2" id="KW-0547">Nucleotide-binding</keyword>
<organism evidence="2">
    <name type="scientific">hydrothermal vent metagenome</name>
    <dbReference type="NCBI Taxonomy" id="652676"/>
    <lineage>
        <taxon>unclassified sequences</taxon>
        <taxon>metagenomes</taxon>
        <taxon>ecological metagenomes</taxon>
    </lineage>
</organism>
<name>A0A3B0VB32_9ZZZZ</name>
<feature type="transmembrane region" description="Helical" evidence="1">
    <location>
        <begin position="346"/>
        <end position="369"/>
    </location>
</feature>
<keyword evidence="1" id="KW-1133">Transmembrane helix</keyword>
<accession>A0A3B0VB32</accession>
<evidence type="ECO:0000256" key="1">
    <source>
        <dbReference type="SAM" id="Phobius"/>
    </source>
</evidence>
<keyword evidence="2" id="KW-0347">Helicase</keyword>
<keyword evidence="1" id="KW-0812">Transmembrane</keyword>
<dbReference type="PANTHER" id="PTHR37826">
    <property type="entry name" value="FLOTILLIN BAND_7_5 DOMAIN PROTEIN"/>
    <property type="match status" value="1"/>
</dbReference>
<keyword evidence="1" id="KW-0472">Membrane</keyword>
<keyword evidence="2" id="KW-0378">Hydrolase</keyword>
<dbReference type="AlphaFoldDB" id="A0A3B0VB32"/>